<evidence type="ECO:0000313" key="1">
    <source>
        <dbReference type="EMBL" id="VFB16367.1"/>
    </source>
</evidence>
<comment type="caution">
    <text evidence="1">The sequence shown here is derived from an EMBL/GenBank/DDBJ whole genome shotgun (WGS) entry which is preliminary data.</text>
</comment>
<name>A0A8H2M4F0_9FIRM</name>
<dbReference type="EMBL" id="CAACYI010000001">
    <property type="protein sequence ID" value="VFB16367.1"/>
    <property type="molecule type" value="Genomic_DNA"/>
</dbReference>
<sequence length="232" mass="26327">MSSAFKFLEDFKEKEQSSLDQAIGQRKYIEDRIDLVQKKIDDIDKKIALYSNVVLLLQKTATYARTQAKAQVEDMVTKCLQYVFEKDIEFVIDFQELRNNPSAEFYISSIFDEEKILTDPQSAHGGGVVDVLSLALRTAFLELQDPPFEGPLILDEPGKHVSSDYIFNLGEFIQQSTISFGRQVIMVTHNNHLAQMGDCTYLVDIRNGKSIVKLKEEDQAEAKSSLTNMVSE</sequence>
<dbReference type="AlphaFoldDB" id="A0A8H2M4F0"/>
<reference evidence="1 2" key="1">
    <citation type="submission" date="2019-02" db="EMBL/GenBank/DDBJ databases">
        <authorList>
            <consortium name="Pathogen Informatics"/>
        </authorList>
    </citation>
    <scope>NUCLEOTIDE SEQUENCE [LARGE SCALE GENOMIC DNA]</scope>
    <source>
        <strain evidence="1 2">3012STDY7089603</strain>
    </source>
</reference>
<protein>
    <submittedName>
        <fullName evidence="1">Chromosome segregation protein</fullName>
    </submittedName>
</protein>
<gene>
    <name evidence="1" type="ORF">NCTC13150_00889</name>
</gene>
<dbReference type="SUPFAM" id="SSF52540">
    <property type="entry name" value="P-loop containing nucleoside triphosphate hydrolases"/>
    <property type="match status" value="1"/>
</dbReference>
<dbReference type="Gene3D" id="3.40.50.300">
    <property type="entry name" value="P-loop containing nucleotide triphosphate hydrolases"/>
    <property type="match status" value="1"/>
</dbReference>
<organism evidence="1 2">
    <name type="scientific">Urinicoccus massiliensis</name>
    <dbReference type="NCBI Taxonomy" id="1723382"/>
    <lineage>
        <taxon>Bacteria</taxon>
        <taxon>Bacillati</taxon>
        <taxon>Bacillota</taxon>
        <taxon>Tissierellia</taxon>
        <taxon>Tissierellales</taxon>
        <taxon>Peptoniphilaceae</taxon>
        <taxon>Urinicoccus</taxon>
    </lineage>
</organism>
<dbReference type="RefSeq" id="WP_034438518.1">
    <property type="nucleotide sequence ID" value="NZ_CAACYI010000001.1"/>
</dbReference>
<dbReference type="Proteomes" id="UP000377798">
    <property type="component" value="Unassembled WGS sequence"/>
</dbReference>
<keyword evidence="2" id="KW-1185">Reference proteome</keyword>
<proteinExistence type="predicted"/>
<evidence type="ECO:0000313" key="2">
    <source>
        <dbReference type="Proteomes" id="UP000377798"/>
    </source>
</evidence>
<accession>A0A8H2M4F0</accession>
<dbReference type="InterPro" id="IPR027417">
    <property type="entry name" value="P-loop_NTPase"/>
</dbReference>